<keyword evidence="2" id="KW-1185">Reference proteome</keyword>
<accession>A0A423WDN0</accession>
<comment type="caution">
    <text evidence="1">The sequence shown here is derived from an EMBL/GenBank/DDBJ whole genome shotgun (WGS) entry which is preliminary data.</text>
</comment>
<reference evidence="1 2" key="1">
    <citation type="submission" date="2015-09" db="EMBL/GenBank/DDBJ databases">
        <title>Host preference determinants of Valsa canker pathogens revealed by comparative genomics.</title>
        <authorList>
            <person name="Yin Z."/>
            <person name="Huang L."/>
        </authorList>
    </citation>
    <scope>NUCLEOTIDE SEQUENCE [LARGE SCALE GENOMIC DNA]</scope>
    <source>
        <strain evidence="1 2">YSFL</strain>
    </source>
</reference>
<sequence>MATSRCVLLAPFGFASEARPAKGHENRGARAGGVEEGWREIGEMRINVQDGIRAHQETGRMSMRVLAMEGGVCEAGR</sequence>
<dbReference type="Proteomes" id="UP000284375">
    <property type="component" value="Unassembled WGS sequence"/>
</dbReference>
<organism evidence="1 2">
    <name type="scientific">Cytospora chrysosperma</name>
    <name type="common">Cytospora canker fungus</name>
    <name type="synonym">Sphaeria chrysosperma</name>
    <dbReference type="NCBI Taxonomy" id="252740"/>
    <lineage>
        <taxon>Eukaryota</taxon>
        <taxon>Fungi</taxon>
        <taxon>Dikarya</taxon>
        <taxon>Ascomycota</taxon>
        <taxon>Pezizomycotina</taxon>
        <taxon>Sordariomycetes</taxon>
        <taxon>Sordariomycetidae</taxon>
        <taxon>Diaporthales</taxon>
        <taxon>Cytosporaceae</taxon>
        <taxon>Cytospora</taxon>
    </lineage>
</organism>
<evidence type="ECO:0000313" key="1">
    <source>
        <dbReference type="EMBL" id="ROW01514.1"/>
    </source>
</evidence>
<dbReference type="AlphaFoldDB" id="A0A423WDN0"/>
<gene>
    <name evidence="1" type="ORF">VSDG_01999</name>
</gene>
<name>A0A423WDN0_CYTCH</name>
<dbReference type="EMBL" id="LJZO01000006">
    <property type="protein sequence ID" value="ROW01514.1"/>
    <property type="molecule type" value="Genomic_DNA"/>
</dbReference>
<evidence type="ECO:0000313" key="2">
    <source>
        <dbReference type="Proteomes" id="UP000284375"/>
    </source>
</evidence>
<protein>
    <submittedName>
        <fullName evidence="1">Uncharacterized protein</fullName>
    </submittedName>
</protein>
<proteinExistence type="predicted"/>